<feature type="binding site" evidence="9">
    <location>
        <position position="367"/>
    </location>
    <ligand>
        <name>Ca(2+)</name>
        <dbReference type="ChEBI" id="CHEBI:29108"/>
    </ligand>
</feature>
<keyword evidence="4 7" id="KW-0442">Lipid degradation</keyword>
<dbReference type="GO" id="GO:0046488">
    <property type="term" value="P:phosphatidylinositol metabolic process"/>
    <property type="evidence" value="ECO:0007669"/>
    <property type="project" value="TreeGrafter"/>
</dbReference>
<dbReference type="Pfam" id="PF08703">
    <property type="entry name" value="PLC-beta_C"/>
    <property type="match status" value="1"/>
</dbReference>
<dbReference type="PANTHER" id="PTHR10336:SF149">
    <property type="entry name" value="1-PHOSPHATIDYLINOSITOL 4,5-BISPHOSPHATE PHOSPHODIESTERASE CLASSES I AND II"/>
    <property type="match status" value="1"/>
</dbReference>
<dbReference type="OrthoDB" id="269822at2759"/>
<evidence type="ECO:0000256" key="4">
    <source>
        <dbReference type="ARBA" id="ARBA00022963"/>
    </source>
</evidence>
<dbReference type="InterPro" id="IPR014815">
    <property type="entry name" value="PLC-beta_C"/>
</dbReference>
<dbReference type="SMART" id="SM00149">
    <property type="entry name" value="PLCYc"/>
    <property type="match status" value="1"/>
</dbReference>
<feature type="coiled-coil region" evidence="11">
    <location>
        <begin position="1001"/>
        <end position="1031"/>
    </location>
</feature>
<dbReference type="PIRSF" id="PIRSF000956">
    <property type="entry name" value="PLC-beta"/>
    <property type="match status" value="1"/>
</dbReference>
<dbReference type="Gene3D" id="2.60.40.150">
    <property type="entry name" value="C2 domain"/>
    <property type="match status" value="1"/>
</dbReference>
<dbReference type="InterPro" id="IPR001711">
    <property type="entry name" value="PLipase_C_Pinositol-sp_Y"/>
</dbReference>
<evidence type="ECO:0000256" key="3">
    <source>
        <dbReference type="ARBA" id="ARBA00022837"/>
    </source>
</evidence>
<dbReference type="Gene3D" id="3.20.20.190">
    <property type="entry name" value="Phosphatidylinositol (PI) phosphodiesterase"/>
    <property type="match status" value="1"/>
</dbReference>
<evidence type="ECO:0000256" key="9">
    <source>
        <dbReference type="PIRSR" id="PIRSR000956-2"/>
    </source>
</evidence>
<keyword evidence="9" id="KW-0479">Metal-binding</keyword>
<comment type="cofactor">
    <cofactor evidence="9">
        <name>Ca(2+)</name>
        <dbReference type="ChEBI" id="CHEBI:29108"/>
    </cofactor>
    <text evidence="9">Binds 1 Ca(2+) ion per subunit.</text>
</comment>
<dbReference type="Gene3D" id="1.20.1230.10">
    <property type="entry name" value="Phospholipase C beta, distal C-terminal domain"/>
    <property type="match status" value="1"/>
</dbReference>
<protein>
    <recommendedName>
        <fullName evidence="7">1-phosphatidylinositol 4,5-bisphosphate phosphodiesterase</fullName>
        <ecNumber evidence="7">3.1.4.11</ecNumber>
    </recommendedName>
</protein>
<keyword evidence="11" id="KW-0175">Coiled coil</keyword>
<dbReference type="GO" id="GO:0048015">
    <property type="term" value="P:phosphatidylinositol-mediated signaling"/>
    <property type="evidence" value="ECO:0007669"/>
    <property type="project" value="TreeGrafter"/>
</dbReference>
<dbReference type="GO" id="GO:0005737">
    <property type="term" value="C:cytoplasm"/>
    <property type="evidence" value="ECO:0007669"/>
    <property type="project" value="TreeGrafter"/>
</dbReference>
<dbReference type="InterPro" id="IPR016280">
    <property type="entry name" value="PLC-beta"/>
</dbReference>
<dbReference type="InterPro" id="IPR011992">
    <property type="entry name" value="EF-hand-dom_pair"/>
</dbReference>
<dbReference type="InterPro" id="IPR001192">
    <property type="entry name" value="PI-PLC_fam"/>
</dbReference>
<dbReference type="PROSITE" id="PS50008">
    <property type="entry name" value="PIPLC_Y_DOMAIN"/>
    <property type="match status" value="1"/>
</dbReference>
<evidence type="ECO:0000256" key="11">
    <source>
        <dbReference type="SAM" id="Coils"/>
    </source>
</evidence>
<evidence type="ECO:0000256" key="7">
    <source>
        <dbReference type="PIRNR" id="PIRNR000956"/>
    </source>
</evidence>
<dbReference type="InterPro" id="IPR000909">
    <property type="entry name" value="PLipase_C_PInositol-sp_X_dom"/>
</dbReference>
<evidence type="ECO:0000256" key="1">
    <source>
        <dbReference type="ARBA" id="ARBA00022553"/>
    </source>
</evidence>
<reference evidence="15" key="1">
    <citation type="submission" date="2022-03" db="EMBL/GenBank/DDBJ databases">
        <authorList>
            <person name="Martin C."/>
        </authorList>
    </citation>
    <scope>NUCLEOTIDE SEQUENCE</scope>
</reference>
<feature type="compositionally biased region" description="Basic residues" evidence="12">
    <location>
        <begin position="467"/>
        <end position="479"/>
    </location>
</feature>
<evidence type="ECO:0000259" key="14">
    <source>
        <dbReference type="PROSITE" id="PS50008"/>
    </source>
</evidence>
<dbReference type="GO" id="GO:0004435">
    <property type="term" value="F:phosphatidylinositol-4,5-bisphosphate phospholipase C activity"/>
    <property type="evidence" value="ECO:0007669"/>
    <property type="project" value="UniProtKB-UniRule"/>
</dbReference>
<evidence type="ECO:0000256" key="2">
    <source>
        <dbReference type="ARBA" id="ARBA00022801"/>
    </source>
</evidence>
<dbReference type="EMBL" id="CAIIXF020000008">
    <property type="protein sequence ID" value="CAH1790865.1"/>
    <property type="molecule type" value="Genomic_DNA"/>
</dbReference>
<dbReference type="CDD" id="cd00275">
    <property type="entry name" value="C2_PLC_like"/>
    <property type="match status" value="1"/>
</dbReference>
<feature type="domain" description="C2" evidence="13">
    <location>
        <begin position="693"/>
        <end position="820"/>
    </location>
</feature>
<feature type="region of interest" description="Disordered" evidence="12">
    <location>
        <begin position="871"/>
        <end position="979"/>
    </location>
</feature>
<gene>
    <name evidence="15" type="ORF">OFUS_LOCUS16025</name>
</gene>
<dbReference type="SUPFAM" id="SSF50729">
    <property type="entry name" value="PH domain-like"/>
    <property type="match status" value="1"/>
</dbReference>
<keyword evidence="16" id="KW-1185">Reference proteome</keyword>
<feature type="compositionally biased region" description="Acidic residues" evidence="12">
    <location>
        <begin position="535"/>
        <end position="552"/>
    </location>
</feature>
<feature type="compositionally biased region" description="Basic and acidic residues" evidence="12">
    <location>
        <begin position="553"/>
        <end position="565"/>
    </location>
</feature>
<sequence length="1267" mass="144134">MAGAKPAVHVVQLKPICVSETLLKGSKFIKWDDDSSVGVPVTLKVDPKGYILYWRDQVKDMDSIDISMIRDTRTGKYAKVPKEGKLRDSCTMGAPDVPIEDKTVSVCYSSDFVNIQWVNFVCNTKETAKGWTDELCCYAYNLLSQNGSVMYYLQKIHTKLSYITGTDGKIPVKNIIKAFASHKDDKKRVEQTLSAVGLPSGKGESIQPEKFTFETFFHFYRQLTVRSDLDSVFEEIGAKKKPYITVEKLVQFLNEQQRDPRLNEILYPYYDQKRAQAIIDQFENNESLAKKGHLSLEGFLKYLISDENVPIPADKYDLSEEMTHPLPHYFINSSHNTYLTGHQLTGKSSVEIYRQCLLSGCRCIELDCWDGKGADEEPIITHGFTMCTEISFKEVIEAIKESSFKTSDYPVILSFENHCTPRQQAKMANYCKDILGDLLLTDTIADYPLEPGKPLPSPEALKRKILIKNKKRHNHKKPVAVKEVTTPTTAPVKPVLEHKESQQNVLEGALGEGGGDKEKSDKPATENGEVKDYSSDSDTESDDDDIAGLTEEEEKRRQREKKEKGTAGSEAEAAQEMSALVNYIQPIHFHSFEISEKRDRSFEMSSLVESIAMSRLKEYPVEFVNYNKRQLSRIYPKGTRVDSSNYMPQVFWNAGCQMVALNFQMLDLAMQLNLGVFEYNGKSGYILKPDFMRRNDRHFDPFAESTVDGIIAGAMSIRIISGSFLSDKRVGTYVEVEMYGLPADTVRKKRTKTVPSNGINPMYDNDPFVFKKIVLPNLAVLRIAVYEESGKSIGQRILPVEGLRPGYRHIMLRNESNKPLSFPSLFVHIQVKDFVPDDKAELMNALMDPIRYQSEMEKHAAQLAALTDDFDVDEETERENAEMKREIKEDVKFRRNNSQMTKNDSGSDLKTLNGSSATNRSVKGVHPNLGKQQSTVSQASSQSTGSATIPGSVSSGSIRPNQENGGPSEPASNKSKLNDAEVLTPTPLSELREHKVCLKIITKQEKEQETMRKKHEKVRNAQKESQECEEEKLLLSQIRLRTGLEKTQAKAMKKAIKAGNMEEVKRQQEEEINNLVADHDQKHNALKKAHIEVLKALYKDHFKQEMEVAIKYNNMKCDTLEKLIDENHEAQLEQLDAIHDREVVELKKRFDAQSKQDMKALAKKHKDKQELQRVKREAQHKHINMVVQERERLRALLEKRKNDVIEKQAEIKKQFETEKSNTEEEIETEFEEKCDKLDNSFNEQLEALENGDIPKGSINDEDANTNM</sequence>
<dbReference type="SMART" id="SM00148">
    <property type="entry name" value="PLCXc"/>
    <property type="match status" value="1"/>
</dbReference>
<feature type="active site" evidence="8">
    <location>
        <position position="382"/>
    </location>
</feature>
<feature type="domain" description="PI-PLC Y-box" evidence="14">
    <location>
        <begin position="577"/>
        <end position="693"/>
    </location>
</feature>
<dbReference type="GO" id="GO:0005509">
    <property type="term" value="F:calcium ion binding"/>
    <property type="evidence" value="ECO:0007669"/>
    <property type="project" value="UniProtKB-UniRule"/>
</dbReference>
<dbReference type="CDD" id="cd13361">
    <property type="entry name" value="PH_PLC_beta"/>
    <property type="match status" value="1"/>
</dbReference>
<dbReference type="PROSITE" id="PS50004">
    <property type="entry name" value="C2"/>
    <property type="match status" value="1"/>
</dbReference>
<comment type="caution">
    <text evidence="15">The sequence shown here is derived from an EMBL/GenBank/DDBJ whole genome shotgun (WGS) entry which is preliminary data.</text>
</comment>
<comment type="catalytic activity">
    <reaction evidence="7 10">
        <text>a 1,2-diacyl-sn-glycero-3-phospho-(1D-myo-inositol-4,5-bisphosphate) + H2O = 1D-myo-inositol 1,4,5-trisphosphate + a 1,2-diacyl-sn-glycerol + H(+)</text>
        <dbReference type="Rhea" id="RHEA:33179"/>
        <dbReference type="ChEBI" id="CHEBI:15377"/>
        <dbReference type="ChEBI" id="CHEBI:15378"/>
        <dbReference type="ChEBI" id="CHEBI:17815"/>
        <dbReference type="ChEBI" id="CHEBI:58456"/>
        <dbReference type="ChEBI" id="CHEBI:203600"/>
        <dbReference type="EC" id="3.1.4.11"/>
    </reaction>
</comment>
<organism evidence="15 16">
    <name type="scientific">Owenia fusiformis</name>
    <name type="common">Polychaete worm</name>
    <dbReference type="NCBI Taxonomy" id="6347"/>
    <lineage>
        <taxon>Eukaryota</taxon>
        <taxon>Metazoa</taxon>
        <taxon>Spiralia</taxon>
        <taxon>Lophotrochozoa</taxon>
        <taxon>Annelida</taxon>
        <taxon>Polychaeta</taxon>
        <taxon>Sedentaria</taxon>
        <taxon>Canalipalpata</taxon>
        <taxon>Sabellida</taxon>
        <taxon>Oweniida</taxon>
        <taxon>Oweniidae</taxon>
        <taxon>Owenia</taxon>
    </lineage>
</organism>
<feature type="compositionally biased region" description="Low complexity" evidence="12">
    <location>
        <begin position="932"/>
        <end position="948"/>
    </location>
</feature>
<name>A0A8S4PHE8_OWEFU</name>
<dbReference type="PROSITE" id="PS50007">
    <property type="entry name" value="PIPLC_X_DOMAIN"/>
    <property type="match status" value="1"/>
</dbReference>
<evidence type="ECO:0000313" key="15">
    <source>
        <dbReference type="EMBL" id="CAH1790865.1"/>
    </source>
</evidence>
<dbReference type="InterPro" id="IPR042531">
    <property type="entry name" value="PLC-beta_C_sf"/>
</dbReference>
<dbReference type="FunFam" id="2.60.40.150:FF:000008">
    <property type="entry name" value="1-phosphatidylinositol 4,5-bisphosphate phosphodiesterase"/>
    <property type="match status" value="1"/>
</dbReference>
<feature type="coiled-coil region" evidence="11">
    <location>
        <begin position="1058"/>
        <end position="1085"/>
    </location>
</feature>
<feature type="compositionally biased region" description="Low complexity" evidence="12">
    <location>
        <begin position="481"/>
        <end position="494"/>
    </location>
</feature>
<dbReference type="Pfam" id="PF17787">
    <property type="entry name" value="PH_14"/>
    <property type="match status" value="1"/>
</dbReference>
<dbReference type="Pfam" id="PF00388">
    <property type="entry name" value="PI-PLC-X"/>
    <property type="match status" value="1"/>
</dbReference>
<dbReference type="FunFam" id="1.10.238.10:FF:000024">
    <property type="entry name" value="1-phosphatidylinositol 4,5-bisphosphate phosphodiesterase"/>
    <property type="match status" value="1"/>
</dbReference>
<dbReference type="SUPFAM" id="SSF47473">
    <property type="entry name" value="EF-hand"/>
    <property type="match status" value="1"/>
</dbReference>
<dbReference type="GO" id="GO:0051209">
    <property type="term" value="P:release of sequestered calcium ion into cytosol"/>
    <property type="evidence" value="ECO:0007669"/>
    <property type="project" value="TreeGrafter"/>
</dbReference>
<feature type="compositionally biased region" description="Basic and acidic residues" evidence="12">
    <location>
        <begin position="514"/>
        <end position="534"/>
    </location>
</feature>
<feature type="binding site" evidence="9">
    <location>
        <position position="336"/>
    </location>
    <ligand>
        <name>Ca(2+)</name>
        <dbReference type="ChEBI" id="CHEBI:29108"/>
    </ligand>
</feature>
<dbReference type="GO" id="GO:0016042">
    <property type="term" value="P:lipid catabolic process"/>
    <property type="evidence" value="ECO:0007669"/>
    <property type="project" value="UniProtKB-KW"/>
</dbReference>
<proteinExistence type="predicted"/>
<feature type="binding site" evidence="9">
    <location>
        <position position="416"/>
    </location>
    <ligand>
        <name>Ca(2+)</name>
        <dbReference type="ChEBI" id="CHEBI:29108"/>
    </ligand>
</feature>
<evidence type="ECO:0000313" key="16">
    <source>
        <dbReference type="Proteomes" id="UP000749559"/>
    </source>
</evidence>
<dbReference type="SMART" id="SM00239">
    <property type="entry name" value="C2"/>
    <property type="match status" value="1"/>
</dbReference>
<dbReference type="SUPFAM" id="SSF51695">
    <property type="entry name" value="PLC-like phosphodiesterases"/>
    <property type="match status" value="1"/>
</dbReference>
<keyword evidence="5 7" id="KW-0443">Lipid metabolism</keyword>
<dbReference type="InterPro" id="IPR017946">
    <property type="entry name" value="PLC-like_Pdiesterase_TIM-brl"/>
</dbReference>
<dbReference type="PRINTS" id="PR00390">
    <property type="entry name" value="PHPHLIPASEC"/>
</dbReference>
<keyword evidence="1" id="KW-0597">Phosphoprotein</keyword>
<dbReference type="InterPro" id="IPR037862">
    <property type="entry name" value="PLC-beta_PH"/>
</dbReference>
<dbReference type="InterPro" id="IPR035892">
    <property type="entry name" value="C2_domain_sf"/>
</dbReference>
<evidence type="ECO:0000259" key="13">
    <source>
        <dbReference type="PROSITE" id="PS50004"/>
    </source>
</evidence>
<evidence type="ECO:0000256" key="10">
    <source>
        <dbReference type="RuleBase" id="RU361133"/>
    </source>
</evidence>
<dbReference type="Pfam" id="PF22631">
    <property type="entry name" value="PLCB1-4-like_EFh"/>
    <property type="match status" value="1"/>
</dbReference>
<feature type="compositionally biased region" description="Basic and acidic residues" evidence="12">
    <location>
        <begin position="878"/>
        <end position="893"/>
    </location>
</feature>
<evidence type="ECO:0000256" key="12">
    <source>
        <dbReference type="SAM" id="MobiDB-lite"/>
    </source>
</evidence>
<dbReference type="CDD" id="cd08591">
    <property type="entry name" value="PI-PLCc_beta"/>
    <property type="match status" value="1"/>
</dbReference>
<keyword evidence="2 7" id="KW-0378">Hydrolase</keyword>
<feature type="compositionally biased region" description="Polar residues" evidence="12">
    <location>
        <begin position="896"/>
        <end position="921"/>
    </location>
</feature>
<evidence type="ECO:0000256" key="8">
    <source>
        <dbReference type="PIRSR" id="PIRSR000956-1"/>
    </source>
</evidence>
<feature type="region of interest" description="Disordered" evidence="12">
    <location>
        <begin position="1239"/>
        <end position="1267"/>
    </location>
</feature>
<keyword evidence="3 9" id="KW-0106">Calcium</keyword>
<dbReference type="SUPFAM" id="SSF49562">
    <property type="entry name" value="C2 domain (Calcium/lipid-binding domain, CaLB)"/>
    <property type="match status" value="1"/>
</dbReference>
<dbReference type="Gene3D" id="2.30.29.240">
    <property type="match status" value="1"/>
</dbReference>
<dbReference type="AlphaFoldDB" id="A0A8S4PHE8"/>
<feature type="coiled-coil region" evidence="11">
    <location>
        <begin position="1161"/>
        <end position="1232"/>
    </location>
</feature>
<dbReference type="GO" id="GO:0007186">
    <property type="term" value="P:G protein-coupled receptor signaling pathway"/>
    <property type="evidence" value="ECO:0007669"/>
    <property type="project" value="TreeGrafter"/>
</dbReference>
<keyword evidence="6 7" id="KW-0807">Transducer</keyword>
<dbReference type="Gene3D" id="1.10.238.10">
    <property type="entry name" value="EF-hand"/>
    <property type="match status" value="1"/>
</dbReference>
<accession>A0A8S4PHE8</accession>
<dbReference type="PANTHER" id="PTHR10336">
    <property type="entry name" value="PHOSPHOINOSITIDE-SPECIFIC PHOSPHOLIPASE C FAMILY PROTEIN"/>
    <property type="match status" value="1"/>
</dbReference>
<feature type="region of interest" description="Disordered" evidence="12">
    <location>
        <begin position="467"/>
        <end position="573"/>
    </location>
</feature>
<feature type="compositionally biased region" description="Polar residues" evidence="12">
    <location>
        <begin position="949"/>
        <end position="975"/>
    </location>
</feature>
<evidence type="ECO:0000256" key="5">
    <source>
        <dbReference type="ARBA" id="ARBA00023098"/>
    </source>
</evidence>
<evidence type="ECO:0000256" key="6">
    <source>
        <dbReference type="ARBA" id="ARBA00023224"/>
    </source>
</evidence>
<dbReference type="SUPFAM" id="SSF69989">
    <property type="entry name" value="C-terminal domain of PLC-beta"/>
    <property type="match status" value="1"/>
</dbReference>
<dbReference type="EC" id="3.1.4.11" evidence="7"/>
<feature type="active site" evidence="8">
    <location>
        <position position="335"/>
    </location>
</feature>
<dbReference type="InterPro" id="IPR053945">
    <property type="entry name" value="PLCB1-4-like_EFh"/>
</dbReference>
<dbReference type="Pfam" id="PF00387">
    <property type="entry name" value="PI-PLC-Y"/>
    <property type="match status" value="1"/>
</dbReference>
<feature type="binding site" evidence="9">
    <location>
        <position position="365"/>
    </location>
    <ligand>
        <name>Ca(2+)</name>
        <dbReference type="ChEBI" id="CHEBI:29108"/>
    </ligand>
</feature>
<dbReference type="Proteomes" id="UP000749559">
    <property type="component" value="Unassembled WGS sequence"/>
</dbReference>
<dbReference type="InterPro" id="IPR000008">
    <property type="entry name" value="C2_dom"/>
</dbReference>